<feature type="transmembrane region" description="Helical" evidence="1">
    <location>
        <begin position="169"/>
        <end position="200"/>
    </location>
</feature>
<dbReference type="Proteomes" id="UP000002028">
    <property type="component" value="Chromosome"/>
</dbReference>
<feature type="transmembrane region" description="Helical" evidence="1">
    <location>
        <begin position="116"/>
        <end position="132"/>
    </location>
</feature>
<organism evidence="2 3">
    <name type="scientific">Spirosoma linguale (strain ATCC 33905 / DSM 74 / LMG 10896 / Claus 1)</name>
    <dbReference type="NCBI Taxonomy" id="504472"/>
    <lineage>
        <taxon>Bacteria</taxon>
        <taxon>Pseudomonadati</taxon>
        <taxon>Bacteroidota</taxon>
        <taxon>Cytophagia</taxon>
        <taxon>Cytophagales</taxon>
        <taxon>Cytophagaceae</taxon>
        <taxon>Spirosoma</taxon>
    </lineage>
</organism>
<dbReference type="KEGG" id="sli:Slin_4370"/>
<evidence type="ECO:0008006" key="4">
    <source>
        <dbReference type="Google" id="ProtNLM"/>
    </source>
</evidence>
<feature type="transmembrane region" description="Helical" evidence="1">
    <location>
        <begin position="339"/>
        <end position="359"/>
    </location>
</feature>
<feature type="transmembrane region" description="Helical" evidence="1">
    <location>
        <begin position="237"/>
        <end position="257"/>
    </location>
</feature>
<feature type="transmembrane region" description="Helical" evidence="1">
    <location>
        <begin position="206"/>
        <end position="225"/>
    </location>
</feature>
<evidence type="ECO:0000313" key="3">
    <source>
        <dbReference type="Proteomes" id="UP000002028"/>
    </source>
</evidence>
<reference evidence="2 3" key="1">
    <citation type="journal article" date="2010" name="Stand. Genomic Sci.">
        <title>Complete genome sequence of Spirosoma linguale type strain (1).</title>
        <authorList>
            <person name="Lail K."/>
            <person name="Sikorski J."/>
            <person name="Saunders E."/>
            <person name="Lapidus A."/>
            <person name="Glavina Del Rio T."/>
            <person name="Copeland A."/>
            <person name="Tice H."/>
            <person name="Cheng J.-F."/>
            <person name="Lucas S."/>
            <person name="Nolan M."/>
            <person name="Bruce D."/>
            <person name="Goodwin L."/>
            <person name="Pitluck S."/>
            <person name="Ivanova N."/>
            <person name="Mavromatis K."/>
            <person name="Ovchinnikova G."/>
            <person name="Pati A."/>
            <person name="Chen A."/>
            <person name="Palaniappan K."/>
            <person name="Land M."/>
            <person name="Hauser L."/>
            <person name="Chang Y.-J."/>
            <person name="Jeffries C.D."/>
            <person name="Chain P."/>
            <person name="Brettin T."/>
            <person name="Detter J.C."/>
            <person name="Schuetze A."/>
            <person name="Rohde M."/>
            <person name="Tindall B.J."/>
            <person name="Goeker M."/>
            <person name="Bristow J."/>
            <person name="Eisen J.A."/>
            <person name="Markowitz V."/>
            <person name="Hugenholtz P."/>
            <person name="Kyrpides N.C."/>
            <person name="Klenk H.-P."/>
            <person name="Chen F."/>
        </authorList>
    </citation>
    <scope>NUCLEOTIDE SEQUENCE [LARGE SCALE GENOMIC DNA]</scope>
    <source>
        <strain evidence="3">ATCC 33905 / DSM 74 / LMG 10896 / Claus 1</strain>
    </source>
</reference>
<protein>
    <recommendedName>
        <fullName evidence="4">Glycosyltransferase RgtA/B/C/D-like domain-containing protein</fullName>
    </recommendedName>
</protein>
<keyword evidence="3" id="KW-1185">Reference proteome</keyword>
<feature type="transmembrane region" description="Helical" evidence="1">
    <location>
        <begin position="269"/>
        <end position="288"/>
    </location>
</feature>
<proteinExistence type="predicted"/>
<accession>D2QLR1</accession>
<feature type="transmembrane region" description="Helical" evidence="1">
    <location>
        <begin position="138"/>
        <end position="157"/>
    </location>
</feature>
<dbReference type="AlphaFoldDB" id="D2QLR1"/>
<feature type="transmembrane region" description="Helical" evidence="1">
    <location>
        <begin position="371"/>
        <end position="389"/>
    </location>
</feature>
<sequence length="527" mass="61087">MNQRRKQIILLSIALLLIFSISLIVSLFFKEKWLWMDEVLSYILISDPSVVHMNDALVSNMDQNPPVFPNLYWFIGHAISQNPQFLRAVSVLLFSGTLAVFYRYTTELVGTPVRNFLLISLIVAFTYLNLTLSTQIRGYSLFLLISLGYFMVLHQLIASPDRVQLLIAFFILGLFIVFTHSFGLFYAAASGAFFAGLFIWSRNKRYAYVVLGHVLILVIWLLLWYPNFAIQTEAGKPHSWIPVPTFFSFFTIVGELAPSLSASLERKSVFQILPILRFVLVVGLWAYIALPRLRTTRFQFLVPDKAFTFYLLAGFLYLIPVSIALVVSLFFRSVFISRYLWPSHLLVVYQLVYAVYFFLDRRPLQPGRVAVRVKFLPLYMLALAGFIFYQNRKVNVFPSGVLSYLPQLNKQYPVFVETADYFLPIWFHDKTTKVRYLLDWDTARQPSNILSATVEHKVLKSVREKYQVHDIIPSRNFTRSVVPHFYVIDESSNYQIEHFIETGRVQVIRELPIALEGHRILECTLRS</sequence>
<gene>
    <name evidence="2" type="ordered locus">Slin_4370</name>
</gene>
<name>D2QLR1_SPILD</name>
<dbReference type="HOGENOM" id="CLU_516686_0_0_10"/>
<dbReference type="STRING" id="504472.Slin_4370"/>
<evidence type="ECO:0000313" key="2">
    <source>
        <dbReference type="EMBL" id="ADB40351.1"/>
    </source>
</evidence>
<dbReference type="RefSeq" id="WP_012928856.1">
    <property type="nucleotide sequence ID" value="NC_013730.1"/>
</dbReference>
<keyword evidence="1" id="KW-0472">Membrane</keyword>
<feature type="transmembrane region" description="Helical" evidence="1">
    <location>
        <begin position="7"/>
        <end position="29"/>
    </location>
</feature>
<keyword evidence="1" id="KW-1133">Transmembrane helix</keyword>
<dbReference type="EMBL" id="CP001769">
    <property type="protein sequence ID" value="ADB40351.1"/>
    <property type="molecule type" value="Genomic_DNA"/>
</dbReference>
<feature type="transmembrane region" description="Helical" evidence="1">
    <location>
        <begin position="309"/>
        <end position="333"/>
    </location>
</feature>
<keyword evidence="1" id="KW-0812">Transmembrane</keyword>
<evidence type="ECO:0000256" key="1">
    <source>
        <dbReference type="SAM" id="Phobius"/>
    </source>
</evidence>